<reference evidence="1" key="1">
    <citation type="submission" date="2020-08" db="EMBL/GenBank/DDBJ databases">
        <title>Genome public.</title>
        <authorList>
            <person name="Liu C."/>
            <person name="Sun Q."/>
        </authorList>
    </citation>
    <scope>NUCLEOTIDE SEQUENCE</scope>
    <source>
        <strain evidence="1">NSJ-28</strain>
    </source>
</reference>
<dbReference type="Proteomes" id="UP000606499">
    <property type="component" value="Unassembled WGS sequence"/>
</dbReference>
<gene>
    <name evidence="1" type="ORF">H8S45_12170</name>
</gene>
<proteinExistence type="predicted"/>
<dbReference type="EMBL" id="JACOPL010000012">
    <property type="protein sequence ID" value="MBC5726208.1"/>
    <property type="molecule type" value="Genomic_DNA"/>
</dbReference>
<accession>A0A923RWP2</accession>
<protein>
    <submittedName>
        <fullName evidence="1">Uncharacterized protein</fullName>
    </submittedName>
</protein>
<keyword evidence="2" id="KW-1185">Reference proteome</keyword>
<comment type="caution">
    <text evidence="1">The sequence shown here is derived from an EMBL/GenBank/DDBJ whole genome shotgun (WGS) entry which is preliminary data.</text>
</comment>
<dbReference type="AlphaFoldDB" id="A0A923RWP2"/>
<dbReference type="RefSeq" id="WP_152959447.1">
    <property type="nucleotide sequence ID" value="NZ_JACOPL010000012.1"/>
</dbReference>
<evidence type="ECO:0000313" key="2">
    <source>
        <dbReference type="Proteomes" id="UP000606499"/>
    </source>
</evidence>
<sequence length="342" mass="40284">MLHQLREKEKGGMNVKSQYGIHTFSIMAKSSYHEIQELWEENCCQVMNRDPYFLNTTLQITEYKERGVEIVLNQSLTHPSWITVIVNPSSLLAGKYCPTALFIGEKTQINAVSKVLQKTLAKIGIEQKKFILSRVDLTCNQYYESKRELLNQLYIWKKTRLPSRYEVSPFGKGKGSAKQYREVNEHAWTIESKSCAFSVYDKTYELKKRHKMQIAEQILRLELRLKRKRIHRLTDAKTWEKQLQVLAKRHNELFCKFLHRLYQDFPEAVTMQQAEQWIEASGFQKKAKNTMRKLIKTTRRCKSLTAAQKKLELSNQAMARLYKKFQKLKLNPIVLPENGKHH</sequence>
<name>A0A923RWP2_9FIRM</name>
<organism evidence="1 2">
    <name type="scientific">Agathobaculum faecis</name>
    <dbReference type="NCBI Taxonomy" id="2763013"/>
    <lineage>
        <taxon>Bacteria</taxon>
        <taxon>Bacillati</taxon>
        <taxon>Bacillota</taxon>
        <taxon>Clostridia</taxon>
        <taxon>Eubacteriales</taxon>
        <taxon>Butyricicoccaceae</taxon>
        <taxon>Agathobaculum</taxon>
    </lineage>
</organism>
<evidence type="ECO:0000313" key="1">
    <source>
        <dbReference type="EMBL" id="MBC5726208.1"/>
    </source>
</evidence>